<evidence type="ECO:0000313" key="6">
    <source>
        <dbReference type="EMBL" id="SBV97955.1"/>
    </source>
</evidence>
<dbReference type="EMBL" id="FLUQ01000002">
    <property type="protein sequence ID" value="SBW04659.1"/>
    <property type="molecule type" value="Genomic_DNA"/>
</dbReference>
<dbReference type="InterPro" id="IPR052399">
    <property type="entry name" value="Phage_Baseplate_Assmbl_Protein"/>
</dbReference>
<evidence type="ECO:0000256" key="1">
    <source>
        <dbReference type="ARBA" id="ARBA00038087"/>
    </source>
</evidence>
<reference evidence="7" key="1">
    <citation type="submission" date="2016-04" db="EMBL/GenBank/DDBJ databases">
        <authorList>
            <person name="Evans L.H."/>
            <person name="Alamgir A."/>
            <person name="Owens N."/>
            <person name="Weber N.D."/>
            <person name="Virtaneva K."/>
            <person name="Barbian K."/>
            <person name="Babar A."/>
            <person name="Rosenke K."/>
        </authorList>
    </citation>
    <scope>NUCLEOTIDE SEQUENCE</scope>
    <source>
        <strain evidence="7">86</strain>
    </source>
</reference>
<evidence type="ECO:0000259" key="4">
    <source>
        <dbReference type="Pfam" id="PF26078"/>
    </source>
</evidence>
<feature type="domain" description="Baseplate J-like C-terminal" evidence="5">
    <location>
        <begin position="189"/>
        <end position="262"/>
    </location>
</feature>
<sequence length="268" mass="28223">MLSPVTGDPGRAVPAGMAYTRKDGLEYTADLGATIGDDGTAQLSLTCTEPGKNGNADGPCKLQLSEPLTGVQSEAIVIDGFSGGTDGESEGTYRSRVLSRKRKPGRGGNDDDYEFWTLECAGFTRAWPRRDLMGAGTVVVYAMMDGTYEDGIPREGDIARLQAHLNKRRPVPAEVYAFAPTPKRLDTRLAVTPDTPAVRAAVTASIAAAVRRDAEPGTAIMLSRLNEAISIAAGEEDHVLFSPTANVLHATGEIAVPGTVTFGEANNG</sequence>
<organism evidence="7">
    <name type="scientific">uncultured delta proteobacterium</name>
    <dbReference type="NCBI Taxonomy" id="34034"/>
    <lineage>
        <taxon>Bacteria</taxon>
        <taxon>Deltaproteobacteria</taxon>
        <taxon>environmental samples</taxon>
    </lineage>
</organism>
<dbReference type="InterPro" id="IPR006949">
    <property type="entry name" value="Barrel_Baseplate_J-like"/>
</dbReference>
<gene>
    <name evidence="6" type="ORF">KL86DPRO_11304</name>
    <name evidence="7" type="ORF">KL86DPRO_20353</name>
</gene>
<evidence type="ECO:0000313" key="7">
    <source>
        <dbReference type="EMBL" id="SBW04659.1"/>
    </source>
</evidence>
<dbReference type="PANTHER" id="PTHR37829">
    <property type="entry name" value="PHAGE-LIKE ELEMENT PBSX PROTEIN XKDT"/>
    <property type="match status" value="1"/>
</dbReference>
<evidence type="ECO:0000259" key="3">
    <source>
        <dbReference type="Pfam" id="PF04865"/>
    </source>
</evidence>
<dbReference type="AlphaFoldDB" id="A0A212JYZ3"/>
<name>A0A212JYZ3_9DELT</name>
<comment type="similarity">
    <text evidence="1">Belongs to the Mu gp47/PBSX XkdT family.</text>
</comment>
<evidence type="ECO:0000259" key="5">
    <source>
        <dbReference type="Pfam" id="PF26079"/>
    </source>
</evidence>
<feature type="domain" description="Baseplate protein J-like barrel" evidence="3">
    <location>
        <begin position="5"/>
        <end position="84"/>
    </location>
</feature>
<evidence type="ECO:0000256" key="2">
    <source>
        <dbReference type="SAM" id="MobiDB-lite"/>
    </source>
</evidence>
<accession>A0A212JYZ3</accession>
<dbReference type="Pfam" id="PF04865">
    <property type="entry name" value="Baseplate_J"/>
    <property type="match status" value="1"/>
</dbReference>
<dbReference type="Pfam" id="PF26079">
    <property type="entry name" value="Baseplate_J_C"/>
    <property type="match status" value="1"/>
</dbReference>
<dbReference type="Pfam" id="PF26078">
    <property type="entry name" value="Baseplate_J_M"/>
    <property type="match status" value="1"/>
</dbReference>
<dbReference type="PANTHER" id="PTHR37829:SF3">
    <property type="entry name" value="PROTEIN JAYE-RELATED"/>
    <property type="match status" value="1"/>
</dbReference>
<feature type="domain" description="Baseplate J-like central" evidence="4">
    <location>
        <begin position="106"/>
        <end position="179"/>
    </location>
</feature>
<feature type="region of interest" description="Disordered" evidence="2">
    <location>
        <begin position="80"/>
        <end position="108"/>
    </location>
</feature>
<dbReference type="EMBL" id="FLUQ01000001">
    <property type="protein sequence ID" value="SBV97955.1"/>
    <property type="molecule type" value="Genomic_DNA"/>
</dbReference>
<proteinExistence type="inferred from homology"/>
<protein>
    <submittedName>
        <fullName evidence="7">Baseplate J family protein</fullName>
    </submittedName>
</protein>
<dbReference type="InterPro" id="IPR058530">
    <property type="entry name" value="Baseplate_J-like_C"/>
</dbReference>
<dbReference type="InterPro" id="IPR058531">
    <property type="entry name" value="Baseplate_J_M"/>
</dbReference>